<dbReference type="PROSITE" id="PS50089">
    <property type="entry name" value="ZF_RING_2"/>
    <property type="match status" value="1"/>
</dbReference>
<keyword evidence="4" id="KW-0862">Zinc</keyword>
<dbReference type="InterPro" id="IPR018957">
    <property type="entry name" value="Znf_C3HC4_RING-type"/>
</dbReference>
<dbReference type="PANTHER" id="PTHR24103">
    <property type="entry name" value="E3 UBIQUITIN-PROTEIN LIGASE TRIM"/>
    <property type="match status" value="1"/>
</dbReference>
<dbReference type="Pfam" id="PF00097">
    <property type="entry name" value="zf-C3HC4"/>
    <property type="match status" value="1"/>
</dbReference>
<dbReference type="PROSITE" id="PS00518">
    <property type="entry name" value="ZF_RING_1"/>
    <property type="match status" value="1"/>
</dbReference>
<dbReference type="PROSITE" id="PS50119">
    <property type="entry name" value="ZF_BBOX"/>
    <property type="match status" value="1"/>
</dbReference>
<keyword evidence="10" id="KW-1185">Reference proteome</keyword>
<dbReference type="Gene3D" id="3.30.40.10">
    <property type="entry name" value="Zinc/RING finger domain, C3HC4 (zinc finger)"/>
    <property type="match status" value="1"/>
</dbReference>
<evidence type="ECO:0000259" key="8">
    <source>
        <dbReference type="PROSITE" id="PS50188"/>
    </source>
</evidence>
<reference evidence="9" key="3">
    <citation type="submission" date="2025-09" db="UniProtKB">
        <authorList>
            <consortium name="Ensembl"/>
        </authorList>
    </citation>
    <scope>IDENTIFICATION</scope>
    <source>
        <strain evidence="9">Hereford</strain>
    </source>
</reference>
<dbReference type="InterPro" id="IPR001841">
    <property type="entry name" value="Znf_RING"/>
</dbReference>
<dbReference type="GO" id="GO:0008270">
    <property type="term" value="F:zinc ion binding"/>
    <property type="evidence" value="ECO:0007669"/>
    <property type="project" value="UniProtKB-KW"/>
</dbReference>
<dbReference type="SUPFAM" id="SSF57850">
    <property type="entry name" value="RING/U-box"/>
    <property type="match status" value="1"/>
</dbReference>
<dbReference type="SMART" id="SM00184">
    <property type="entry name" value="RING"/>
    <property type="match status" value="1"/>
</dbReference>
<protein>
    <recommendedName>
        <fullName evidence="11">Tripartite motif containing 77</fullName>
    </recommendedName>
</protein>
<evidence type="ECO:0000259" key="6">
    <source>
        <dbReference type="PROSITE" id="PS50089"/>
    </source>
</evidence>
<sequence>MVTQCSFFFSLFRNMSSKSLRNEVTCSLCVKYFIDLVTLGCGHSFCMPCLCLYWEEGQWPPRCPVCRETPHQLSLKTNIILKTRVFLARRTGPYDVPRSAEKMCELHGKTKNLFCEITKEVLCLVCCMSVEHGAHTHCSVEWTAEEYRQRLLKIMRSVWEKIQENKRNLNRETNKIRTWESYVTMWKKMNQTQYWKMFYLVYYGEKHRLEKIEEESKEIFQQLKESQYNMDLKRKLLRQIYEELKELCCKSDMELIQNYLQDFVGESVQLHMPRPVVPQLSAWPIPGLIDWLNQFQGNRQTFCFHFNFAFTPCVPVFEDLRCLLAVPDGPGVNNSPPRSKYFLAWGAESFTSGQCYWEVDVAGCCNWAIGFCNDSWMRDSDMVLDSEGIFLLLCIRENSQCSFFTASPLSPQYVKRPLGRVGLFLDFDSGVVSFVNVANSSLICSFLSCSFSSPLRPFLCSRTLLIKDNVEI</sequence>
<feature type="domain" description="RING-type" evidence="6">
    <location>
        <begin position="26"/>
        <end position="67"/>
    </location>
</feature>
<dbReference type="InterPro" id="IPR017907">
    <property type="entry name" value="Znf_RING_CS"/>
</dbReference>
<dbReference type="Gene3D" id="2.60.120.920">
    <property type="match status" value="1"/>
</dbReference>
<evidence type="ECO:0000313" key="10">
    <source>
        <dbReference type="Proteomes" id="UP000009136"/>
    </source>
</evidence>
<dbReference type="GeneTree" id="ENSGT00940000160005"/>
<dbReference type="SUPFAM" id="SSF49899">
    <property type="entry name" value="Concanavalin A-like lectins/glucanases"/>
    <property type="match status" value="1"/>
</dbReference>
<name>A0A3Q1MMG2_BOVIN</name>
<dbReference type="InterPro" id="IPR003877">
    <property type="entry name" value="SPRY_dom"/>
</dbReference>
<dbReference type="InterPro" id="IPR050143">
    <property type="entry name" value="TRIM/RBCC"/>
</dbReference>
<evidence type="ECO:0000313" key="9">
    <source>
        <dbReference type="Ensembl" id="ENSBTAP00000072986.2"/>
    </source>
</evidence>
<dbReference type="InterPro" id="IPR013083">
    <property type="entry name" value="Znf_RING/FYVE/PHD"/>
</dbReference>
<dbReference type="SMART" id="SM00449">
    <property type="entry name" value="SPRY"/>
    <property type="match status" value="1"/>
</dbReference>
<evidence type="ECO:0000256" key="4">
    <source>
        <dbReference type="ARBA" id="ARBA00022833"/>
    </source>
</evidence>
<dbReference type="SUPFAM" id="SSF57845">
    <property type="entry name" value="B-box zinc-binding domain"/>
    <property type="match status" value="1"/>
</dbReference>
<feature type="domain" description="B box-type" evidence="7">
    <location>
        <begin position="99"/>
        <end position="140"/>
    </location>
</feature>
<dbReference type="InterPro" id="IPR003879">
    <property type="entry name" value="Butyrophylin_SPRY"/>
</dbReference>
<proteinExistence type="inferred from homology"/>
<dbReference type="Bgee" id="ENSBTAG00000033656">
    <property type="expression patterns" value="Expressed in corpus epididymis and 2 other cell types or tissues"/>
</dbReference>
<dbReference type="Ensembl" id="ENSBTAT00000086767.3">
    <property type="protein sequence ID" value="ENSBTAP00000072986.2"/>
    <property type="gene ID" value="ENSBTAG00000054977.3"/>
</dbReference>
<evidence type="ECO:0008006" key="11">
    <source>
        <dbReference type="Google" id="ProtNLM"/>
    </source>
</evidence>
<dbReference type="InterPro" id="IPR000315">
    <property type="entry name" value="Znf_B-box"/>
</dbReference>
<dbReference type="VEuPathDB" id="HostDB:ENSBTAG00000033656"/>
<dbReference type="InterPro" id="IPR013320">
    <property type="entry name" value="ConA-like_dom_sf"/>
</dbReference>
<keyword evidence="2" id="KW-0479">Metal-binding</keyword>
<dbReference type="PRINTS" id="PR01407">
    <property type="entry name" value="BUTYPHLNCDUF"/>
</dbReference>
<evidence type="ECO:0000256" key="1">
    <source>
        <dbReference type="ARBA" id="ARBA00008518"/>
    </source>
</evidence>
<dbReference type="PROSITE" id="PS50188">
    <property type="entry name" value="B302_SPRY"/>
    <property type="match status" value="1"/>
</dbReference>
<accession>A0A3Q1MMG2</accession>
<evidence type="ECO:0000256" key="3">
    <source>
        <dbReference type="ARBA" id="ARBA00022771"/>
    </source>
</evidence>
<organism evidence="9 10">
    <name type="scientific">Bos taurus</name>
    <name type="common">Bovine</name>
    <dbReference type="NCBI Taxonomy" id="9913"/>
    <lineage>
        <taxon>Eukaryota</taxon>
        <taxon>Metazoa</taxon>
        <taxon>Chordata</taxon>
        <taxon>Craniata</taxon>
        <taxon>Vertebrata</taxon>
        <taxon>Euteleostomi</taxon>
        <taxon>Mammalia</taxon>
        <taxon>Eutheria</taxon>
        <taxon>Laurasiatheria</taxon>
        <taxon>Artiodactyla</taxon>
        <taxon>Ruminantia</taxon>
        <taxon>Pecora</taxon>
        <taxon>Bovidae</taxon>
        <taxon>Bovinae</taxon>
        <taxon>Bos</taxon>
    </lineage>
</organism>
<keyword evidence="3 5" id="KW-0863">Zinc-finger</keyword>
<dbReference type="Pfam" id="PF00622">
    <property type="entry name" value="SPRY"/>
    <property type="match status" value="1"/>
</dbReference>
<evidence type="ECO:0000256" key="5">
    <source>
        <dbReference type="PROSITE-ProRule" id="PRU00024"/>
    </source>
</evidence>
<dbReference type="InterPro" id="IPR001870">
    <property type="entry name" value="B30.2/SPRY"/>
</dbReference>
<evidence type="ECO:0000256" key="2">
    <source>
        <dbReference type="ARBA" id="ARBA00022723"/>
    </source>
</evidence>
<dbReference type="AlphaFoldDB" id="A0A3Q1MMG2"/>
<feature type="domain" description="B30.2/SPRY" evidence="8">
    <location>
        <begin position="281"/>
        <end position="472"/>
    </location>
</feature>
<dbReference type="Gene3D" id="3.30.160.60">
    <property type="entry name" value="Classic Zinc Finger"/>
    <property type="match status" value="1"/>
</dbReference>
<dbReference type="InterPro" id="IPR043136">
    <property type="entry name" value="B30.2/SPRY_sf"/>
</dbReference>
<comment type="similarity">
    <text evidence="1">Belongs to the TRIM/RBCC family.</text>
</comment>
<evidence type="ECO:0000259" key="7">
    <source>
        <dbReference type="PROSITE" id="PS50119"/>
    </source>
</evidence>
<reference evidence="9" key="2">
    <citation type="submission" date="2025-08" db="UniProtKB">
        <authorList>
            <consortium name="Ensembl"/>
        </authorList>
    </citation>
    <scope>IDENTIFICATION</scope>
    <source>
        <strain evidence="9">Hereford</strain>
    </source>
</reference>
<reference evidence="9" key="1">
    <citation type="submission" date="2018-03" db="EMBL/GenBank/DDBJ databases">
        <title>ARS-UCD1.2.</title>
        <authorList>
            <person name="Rosen B.D."/>
            <person name="Bickhart D.M."/>
            <person name="Koren S."/>
            <person name="Schnabel R.D."/>
            <person name="Hall R."/>
            <person name="Zimin A."/>
            <person name="Dreischer C."/>
            <person name="Schultheiss S."/>
            <person name="Schroeder S.G."/>
            <person name="Elsik C.G."/>
            <person name="Couldrey C."/>
            <person name="Liu G.E."/>
            <person name="Van Tassell C.P."/>
            <person name="Phillippy A.M."/>
            <person name="Smith T.P.L."/>
            <person name="Medrano J.F."/>
        </authorList>
    </citation>
    <scope>NUCLEOTIDE SEQUENCE [LARGE SCALE GENOMIC DNA]</scope>
    <source>
        <strain evidence="9">Hereford</strain>
    </source>
</reference>
<dbReference type="Proteomes" id="UP000009136">
    <property type="component" value="Chromosome 29"/>
</dbReference>